<dbReference type="PANTHER" id="PTHR23301">
    <property type="entry name" value="CHITIN BINDING PERITROPHIN-A"/>
    <property type="match status" value="1"/>
</dbReference>
<feature type="domain" description="Chitin-binding type-2" evidence="7">
    <location>
        <begin position="25"/>
        <end position="85"/>
    </location>
</feature>
<dbReference type="SUPFAM" id="SSF57625">
    <property type="entry name" value="Invertebrate chitin-binding proteins"/>
    <property type="match status" value="2"/>
</dbReference>
<proteinExistence type="predicted"/>
<dbReference type="Pfam" id="PF01607">
    <property type="entry name" value="CBM_14"/>
    <property type="match status" value="2"/>
</dbReference>
<evidence type="ECO:0000256" key="4">
    <source>
        <dbReference type="ARBA" id="ARBA00023157"/>
    </source>
</evidence>
<dbReference type="SMART" id="SM00494">
    <property type="entry name" value="ChtBD2"/>
    <property type="match status" value="2"/>
</dbReference>
<dbReference type="InterPro" id="IPR036508">
    <property type="entry name" value="Chitin-bd_dom_sf"/>
</dbReference>
<evidence type="ECO:0000256" key="1">
    <source>
        <dbReference type="ARBA" id="ARBA00022669"/>
    </source>
</evidence>
<dbReference type="AlphaFoldDB" id="A0A979FHZ4"/>
<feature type="chain" id="PRO_5037493982" evidence="6">
    <location>
        <begin position="24"/>
        <end position="218"/>
    </location>
</feature>
<reference evidence="9" key="1">
    <citation type="submission" date="2025-08" db="UniProtKB">
        <authorList>
            <consortium name="RefSeq"/>
        </authorList>
    </citation>
    <scope>IDENTIFICATION</scope>
    <source>
        <tissue evidence="9">Whole organism</tissue>
    </source>
</reference>
<protein>
    <submittedName>
        <fullName evidence="9">Protein obstructor-E isoform X2</fullName>
    </submittedName>
</protein>
<dbReference type="CTD" id="40745"/>
<accession>A0A979FHZ4</accession>
<dbReference type="PANTHER" id="PTHR23301:SF0">
    <property type="entry name" value="CHITIN-BINDING TYPE-2 DOMAIN-CONTAINING PROTEIN-RELATED"/>
    <property type="match status" value="1"/>
</dbReference>
<keyword evidence="2 6" id="KW-0732">Signal</keyword>
<feature type="domain" description="Chitin-binding type-2" evidence="7">
    <location>
        <begin position="134"/>
        <end position="194"/>
    </location>
</feature>
<evidence type="ECO:0000256" key="5">
    <source>
        <dbReference type="ARBA" id="ARBA00023180"/>
    </source>
</evidence>
<keyword evidence="5" id="KW-0325">Glycoprotein</keyword>
<dbReference type="GO" id="GO:0008061">
    <property type="term" value="F:chitin binding"/>
    <property type="evidence" value="ECO:0007669"/>
    <property type="project" value="UniProtKB-KW"/>
</dbReference>
<keyword evidence="3" id="KW-0677">Repeat</keyword>
<evidence type="ECO:0000256" key="2">
    <source>
        <dbReference type="ARBA" id="ARBA00022729"/>
    </source>
</evidence>
<dbReference type="InterPro" id="IPR002557">
    <property type="entry name" value="Chitin-bd_dom"/>
</dbReference>
<keyword evidence="1" id="KW-0147">Chitin-binding</keyword>
<evidence type="ECO:0000313" key="9">
    <source>
        <dbReference type="RefSeq" id="XP_047736551.1"/>
    </source>
</evidence>
<keyword evidence="4" id="KW-1015">Disulfide bond</keyword>
<organism evidence="8 9">
    <name type="scientific">Hyalella azteca</name>
    <name type="common">Amphipod</name>
    <dbReference type="NCBI Taxonomy" id="294128"/>
    <lineage>
        <taxon>Eukaryota</taxon>
        <taxon>Metazoa</taxon>
        <taxon>Ecdysozoa</taxon>
        <taxon>Arthropoda</taxon>
        <taxon>Crustacea</taxon>
        <taxon>Multicrustacea</taxon>
        <taxon>Malacostraca</taxon>
        <taxon>Eumalacostraca</taxon>
        <taxon>Peracarida</taxon>
        <taxon>Amphipoda</taxon>
        <taxon>Senticaudata</taxon>
        <taxon>Talitrida</taxon>
        <taxon>Talitroidea</taxon>
        <taxon>Hyalellidae</taxon>
        <taxon>Hyalella</taxon>
    </lineage>
</organism>
<evidence type="ECO:0000313" key="8">
    <source>
        <dbReference type="Proteomes" id="UP000694843"/>
    </source>
</evidence>
<dbReference type="GO" id="GO:0005576">
    <property type="term" value="C:extracellular region"/>
    <property type="evidence" value="ECO:0007669"/>
    <property type="project" value="InterPro"/>
</dbReference>
<evidence type="ECO:0000256" key="3">
    <source>
        <dbReference type="ARBA" id="ARBA00022737"/>
    </source>
</evidence>
<keyword evidence="8" id="KW-1185">Reference proteome</keyword>
<dbReference type="Proteomes" id="UP000694843">
    <property type="component" value="Unplaced"/>
</dbReference>
<evidence type="ECO:0000256" key="6">
    <source>
        <dbReference type="SAM" id="SignalP"/>
    </source>
</evidence>
<sequence length="218" mass="24369">MSSSIVFTAPLLVLATVAALTGAQQFACPHDYGFYAHDIACDKYWACDLGVATLKTCGNGLAFDDTDPENLKENCDYLHNVKCGKRTELQINTNFSAGIASDKTEDKRNISSDSKGKQRLRSESLIRKHHQPEEFQCPQADGFFPHPEQCDAYWKCLNWIPQLRLCGNGLAFDTSHNNVNREHCNYVFAVDCGERVQLEPPIVVCKCKALKLTLFSKS</sequence>
<evidence type="ECO:0000259" key="7">
    <source>
        <dbReference type="PROSITE" id="PS50940"/>
    </source>
</evidence>
<name>A0A979FHZ4_HYAAZ</name>
<dbReference type="RefSeq" id="XP_047736551.1">
    <property type="nucleotide sequence ID" value="XM_047880595.1"/>
</dbReference>
<feature type="signal peptide" evidence="6">
    <location>
        <begin position="1"/>
        <end position="23"/>
    </location>
</feature>
<gene>
    <name evidence="9" type="primary">LOC108678844</name>
</gene>
<dbReference type="GeneID" id="108678844"/>
<dbReference type="InterPro" id="IPR051940">
    <property type="entry name" value="Chitin_bind-dev_reg"/>
</dbReference>
<dbReference type="Gene3D" id="2.170.140.10">
    <property type="entry name" value="Chitin binding domain"/>
    <property type="match status" value="2"/>
</dbReference>
<dbReference type="PROSITE" id="PS50940">
    <property type="entry name" value="CHIT_BIND_II"/>
    <property type="match status" value="2"/>
</dbReference>